<feature type="non-terminal residue" evidence="3">
    <location>
        <position position="357"/>
    </location>
</feature>
<evidence type="ECO:0000313" key="3">
    <source>
        <dbReference type="EMBL" id="MFC6725622.1"/>
    </source>
</evidence>
<name>A0ABD5S318_9EURY</name>
<keyword evidence="2" id="KW-0472">Membrane</keyword>
<evidence type="ECO:0000256" key="2">
    <source>
        <dbReference type="SAM" id="Phobius"/>
    </source>
</evidence>
<feature type="region of interest" description="Disordered" evidence="1">
    <location>
        <begin position="325"/>
        <end position="357"/>
    </location>
</feature>
<keyword evidence="4" id="KW-1185">Reference proteome</keyword>
<feature type="transmembrane region" description="Helical" evidence="2">
    <location>
        <begin position="278"/>
        <end position="303"/>
    </location>
</feature>
<dbReference type="EMBL" id="JBHSWU010000619">
    <property type="protein sequence ID" value="MFC6725622.1"/>
    <property type="molecule type" value="Genomic_DNA"/>
</dbReference>
<dbReference type="InterPro" id="IPR055966">
    <property type="entry name" value="DUF7544"/>
</dbReference>
<feature type="transmembrane region" description="Helical" evidence="2">
    <location>
        <begin position="161"/>
        <end position="184"/>
    </location>
</feature>
<evidence type="ECO:0008006" key="5">
    <source>
        <dbReference type="Google" id="ProtNLM"/>
    </source>
</evidence>
<dbReference type="AlphaFoldDB" id="A0ABD5S318"/>
<feature type="transmembrane region" description="Helical" evidence="2">
    <location>
        <begin position="28"/>
        <end position="45"/>
    </location>
</feature>
<accession>A0ABD5S318</accession>
<gene>
    <name evidence="3" type="ORF">ACFQE1_14855</name>
</gene>
<feature type="transmembrane region" description="Helical" evidence="2">
    <location>
        <begin position="191"/>
        <end position="209"/>
    </location>
</feature>
<evidence type="ECO:0000313" key="4">
    <source>
        <dbReference type="Proteomes" id="UP001596328"/>
    </source>
</evidence>
<proteinExistence type="predicted"/>
<dbReference type="Proteomes" id="UP001596328">
    <property type="component" value="Unassembled WGS sequence"/>
</dbReference>
<reference evidence="3 4" key="1">
    <citation type="journal article" date="2019" name="Int. J. Syst. Evol. Microbiol.">
        <title>The Global Catalogue of Microorganisms (GCM) 10K type strain sequencing project: providing services to taxonomists for standard genome sequencing and annotation.</title>
        <authorList>
            <consortium name="The Broad Institute Genomics Platform"/>
            <consortium name="The Broad Institute Genome Sequencing Center for Infectious Disease"/>
            <person name="Wu L."/>
            <person name="Ma J."/>
        </authorList>
    </citation>
    <scope>NUCLEOTIDE SEQUENCE [LARGE SCALE GENOMIC DNA]</scope>
    <source>
        <strain evidence="3 4">NBRC 111368</strain>
    </source>
</reference>
<sequence>MSWYAFDAVDDALSSTRRFLFPFRLGRWLRLMVVVFFLGGGGGGFQGTTNVPQSMPTDPGTGPTPTPGPTLPELPDLMLLLAVLGVILLLILVLGTISATMRFVLVDMLRTDEVRIRRWFGTRFGKGFRLFVFQTVLGLLLVLPILVVVALFFFAEGALPAVGVLGIVAFVLVLIPYFFVGGLISSFTSQLVVPVMVASDVGVLAGWRRLWPTLRGHPWQFTVYVVVRWVLALGIGIATGIIGLILGGIVAAVGVGIGFVLVGAFGGFQALLASHLGIVALVALALLTILFLLAVFLPIAVVVQSFLTSYELSVLGRAEPRFALLPETGDGGGDEGNDGTDGDPSDGPHGGDGDVGR</sequence>
<organism evidence="3 4">
    <name type="scientific">Halobium palmae</name>
    <dbReference type="NCBI Taxonomy" id="1776492"/>
    <lineage>
        <taxon>Archaea</taxon>
        <taxon>Methanobacteriati</taxon>
        <taxon>Methanobacteriota</taxon>
        <taxon>Stenosarchaea group</taxon>
        <taxon>Halobacteria</taxon>
        <taxon>Halobacteriales</taxon>
        <taxon>Haloferacaceae</taxon>
        <taxon>Halobium</taxon>
    </lineage>
</organism>
<keyword evidence="2" id="KW-1133">Transmembrane helix</keyword>
<comment type="caution">
    <text evidence="3">The sequence shown here is derived from an EMBL/GenBank/DDBJ whole genome shotgun (WGS) entry which is preliminary data.</text>
</comment>
<keyword evidence="2" id="KW-0812">Transmembrane</keyword>
<feature type="transmembrane region" description="Helical" evidence="2">
    <location>
        <begin position="127"/>
        <end position="155"/>
    </location>
</feature>
<feature type="compositionally biased region" description="Acidic residues" evidence="1">
    <location>
        <begin position="332"/>
        <end position="344"/>
    </location>
</feature>
<feature type="transmembrane region" description="Helical" evidence="2">
    <location>
        <begin position="77"/>
        <end position="106"/>
    </location>
</feature>
<feature type="transmembrane region" description="Helical" evidence="2">
    <location>
        <begin position="221"/>
        <end position="242"/>
    </location>
</feature>
<dbReference type="Pfam" id="PF24400">
    <property type="entry name" value="DUF7544"/>
    <property type="match status" value="1"/>
</dbReference>
<feature type="transmembrane region" description="Helical" evidence="2">
    <location>
        <begin position="249"/>
        <end position="272"/>
    </location>
</feature>
<evidence type="ECO:0000256" key="1">
    <source>
        <dbReference type="SAM" id="MobiDB-lite"/>
    </source>
</evidence>
<dbReference type="PRINTS" id="PR00169">
    <property type="entry name" value="KCHANNEL"/>
</dbReference>
<feature type="region of interest" description="Disordered" evidence="1">
    <location>
        <begin position="48"/>
        <end position="68"/>
    </location>
</feature>
<protein>
    <recommendedName>
        <fullName evidence="5">Glycerophosphoryl diester phosphodiesterase membrane domain-containing protein</fullName>
    </recommendedName>
</protein>